<dbReference type="PANTHER" id="PTHR24189:SF50">
    <property type="entry name" value="ANKYRIN REPEAT AND SOCS BOX PROTEIN 2"/>
    <property type="match status" value="1"/>
</dbReference>
<dbReference type="Proteomes" id="UP000193920">
    <property type="component" value="Unassembled WGS sequence"/>
</dbReference>
<evidence type="ECO:0000256" key="3">
    <source>
        <dbReference type="PROSITE-ProRule" id="PRU00023"/>
    </source>
</evidence>
<accession>A0A1Y2AFV4</accession>
<dbReference type="STRING" id="1754190.A0A1Y2AFV4"/>
<dbReference type="InterPro" id="IPR050745">
    <property type="entry name" value="Multifunctional_regulatory"/>
</dbReference>
<evidence type="ECO:0000256" key="1">
    <source>
        <dbReference type="ARBA" id="ARBA00022737"/>
    </source>
</evidence>
<feature type="repeat" description="ANK" evidence="3">
    <location>
        <begin position="40"/>
        <end position="74"/>
    </location>
</feature>
<comment type="caution">
    <text evidence="4">The sequence shown here is derived from an EMBL/GenBank/DDBJ whole genome shotgun (WGS) entry which is preliminary data.</text>
</comment>
<evidence type="ECO:0000313" key="4">
    <source>
        <dbReference type="EMBL" id="ORY21449.1"/>
    </source>
</evidence>
<keyword evidence="2 3" id="KW-0040">ANK repeat</keyword>
<dbReference type="PROSITE" id="PS50088">
    <property type="entry name" value="ANK_REPEAT"/>
    <property type="match status" value="3"/>
</dbReference>
<dbReference type="InterPro" id="IPR002110">
    <property type="entry name" value="Ankyrin_rpt"/>
</dbReference>
<dbReference type="Pfam" id="PF12796">
    <property type="entry name" value="Ank_2"/>
    <property type="match status" value="2"/>
</dbReference>
<reference evidence="4 5" key="1">
    <citation type="submission" date="2016-08" db="EMBL/GenBank/DDBJ databases">
        <title>A Parts List for Fungal Cellulosomes Revealed by Comparative Genomics.</title>
        <authorList>
            <consortium name="DOE Joint Genome Institute"/>
            <person name="Haitjema C.H."/>
            <person name="Gilmore S.P."/>
            <person name="Henske J.K."/>
            <person name="Solomon K.V."/>
            <person name="De Groot R."/>
            <person name="Kuo A."/>
            <person name="Mondo S.J."/>
            <person name="Salamov A.A."/>
            <person name="Labutti K."/>
            <person name="Zhao Z."/>
            <person name="Chiniquy J."/>
            <person name="Barry K."/>
            <person name="Brewer H.M."/>
            <person name="Purvine S.O."/>
            <person name="Wright A.T."/>
            <person name="Boxma B."/>
            <person name="Van Alen T."/>
            <person name="Hackstein J.H."/>
            <person name="Baker S.E."/>
            <person name="Grigoriev I.V."/>
            <person name="O'Malley M.A."/>
        </authorList>
    </citation>
    <scope>NUCLEOTIDE SEQUENCE [LARGE SCALE GENOMIC DNA]</scope>
    <source>
        <strain evidence="4 5">G1</strain>
    </source>
</reference>
<organism evidence="4 5">
    <name type="scientific">Neocallimastix californiae</name>
    <dbReference type="NCBI Taxonomy" id="1754190"/>
    <lineage>
        <taxon>Eukaryota</taxon>
        <taxon>Fungi</taxon>
        <taxon>Fungi incertae sedis</taxon>
        <taxon>Chytridiomycota</taxon>
        <taxon>Chytridiomycota incertae sedis</taxon>
        <taxon>Neocallimastigomycetes</taxon>
        <taxon>Neocallimastigales</taxon>
        <taxon>Neocallimastigaceae</taxon>
        <taxon>Neocallimastix</taxon>
    </lineage>
</organism>
<evidence type="ECO:0000313" key="5">
    <source>
        <dbReference type="Proteomes" id="UP000193920"/>
    </source>
</evidence>
<dbReference type="SUPFAM" id="SSF48403">
    <property type="entry name" value="Ankyrin repeat"/>
    <property type="match status" value="1"/>
</dbReference>
<sequence length="188" mass="21453">VNSEDINGKTILHYACMYEDIDFVQFLIKHGANINKEDMEGNTPLYYAYKANYLNNELILYLIDNGAYLNNKEKNIDALLSHFCSINCRKYKVLLSVIKHLIEKGAYVNVENSKGETPLTQLFFKYYYDTCKKNAEILVTYLVDHDANVNSKDEYGQTPLITACKSNNINENIVKCLLSHGADASIED</sequence>
<feature type="non-terminal residue" evidence="4">
    <location>
        <position position="1"/>
    </location>
</feature>
<protein>
    <submittedName>
        <fullName evidence="4">Ankyrin</fullName>
    </submittedName>
</protein>
<feature type="repeat" description="ANK" evidence="3">
    <location>
        <begin position="155"/>
        <end position="188"/>
    </location>
</feature>
<feature type="non-terminal residue" evidence="4">
    <location>
        <position position="188"/>
    </location>
</feature>
<evidence type="ECO:0000256" key="2">
    <source>
        <dbReference type="ARBA" id="ARBA00023043"/>
    </source>
</evidence>
<keyword evidence="5" id="KW-1185">Reference proteome</keyword>
<dbReference type="AlphaFoldDB" id="A0A1Y2AFV4"/>
<feature type="repeat" description="ANK" evidence="3">
    <location>
        <begin position="7"/>
        <end position="39"/>
    </location>
</feature>
<dbReference type="InterPro" id="IPR036770">
    <property type="entry name" value="Ankyrin_rpt-contain_sf"/>
</dbReference>
<dbReference type="Gene3D" id="1.25.40.20">
    <property type="entry name" value="Ankyrin repeat-containing domain"/>
    <property type="match status" value="2"/>
</dbReference>
<dbReference type="PROSITE" id="PS50297">
    <property type="entry name" value="ANK_REP_REGION"/>
    <property type="match status" value="3"/>
</dbReference>
<dbReference type="PANTHER" id="PTHR24189">
    <property type="entry name" value="MYOTROPHIN"/>
    <property type="match status" value="1"/>
</dbReference>
<dbReference type="EMBL" id="MCOG01000265">
    <property type="protein sequence ID" value="ORY21449.1"/>
    <property type="molecule type" value="Genomic_DNA"/>
</dbReference>
<dbReference type="SMART" id="SM00248">
    <property type="entry name" value="ANK"/>
    <property type="match status" value="4"/>
</dbReference>
<keyword evidence="1" id="KW-0677">Repeat</keyword>
<name>A0A1Y2AFV4_9FUNG</name>
<gene>
    <name evidence="4" type="ORF">LY90DRAFT_327855</name>
</gene>
<dbReference type="OrthoDB" id="823504at2759"/>
<proteinExistence type="predicted"/>